<evidence type="ECO:0000313" key="2">
    <source>
        <dbReference type="Proteomes" id="UP000317940"/>
    </source>
</evidence>
<name>A0A561TTW9_9ACTN</name>
<protein>
    <submittedName>
        <fullName evidence="1">Uncharacterized protein</fullName>
    </submittedName>
</protein>
<dbReference type="RefSeq" id="WP_145909766.1">
    <property type="nucleotide sequence ID" value="NZ_BAAAMZ010000001.1"/>
</dbReference>
<comment type="caution">
    <text evidence="1">The sequence shown here is derived from an EMBL/GenBank/DDBJ whole genome shotgun (WGS) entry which is preliminary data.</text>
</comment>
<accession>A0A561TTW9</accession>
<reference evidence="1 2" key="1">
    <citation type="submission" date="2019-06" db="EMBL/GenBank/DDBJ databases">
        <title>Sequencing the genomes of 1000 actinobacteria strains.</title>
        <authorList>
            <person name="Klenk H.-P."/>
        </authorList>
    </citation>
    <scope>NUCLEOTIDE SEQUENCE [LARGE SCALE GENOMIC DNA]</scope>
    <source>
        <strain evidence="1 2">DSM 44826</strain>
    </source>
</reference>
<gene>
    <name evidence="1" type="ORF">FHX73_13627</name>
</gene>
<dbReference type="EMBL" id="VIWT01000003">
    <property type="protein sequence ID" value="TWF90579.1"/>
    <property type="molecule type" value="Genomic_DNA"/>
</dbReference>
<dbReference type="OrthoDB" id="581789at2"/>
<keyword evidence="2" id="KW-1185">Reference proteome</keyword>
<organism evidence="1 2">
    <name type="scientific">Kitasatospora viridis</name>
    <dbReference type="NCBI Taxonomy" id="281105"/>
    <lineage>
        <taxon>Bacteria</taxon>
        <taxon>Bacillati</taxon>
        <taxon>Actinomycetota</taxon>
        <taxon>Actinomycetes</taxon>
        <taxon>Kitasatosporales</taxon>
        <taxon>Streptomycetaceae</taxon>
        <taxon>Kitasatospora</taxon>
    </lineage>
</organism>
<evidence type="ECO:0000313" key="1">
    <source>
        <dbReference type="EMBL" id="TWF90579.1"/>
    </source>
</evidence>
<proteinExistence type="predicted"/>
<dbReference type="Proteomes" id="UP000317940">
    <property type="component" value="Unassembled WGS sequence"/>
</dbReference>
<dbReference type="AlphaFoldDB" id="A0A561TTW9"/>
<sequence length="205" mass="22140">MIEMHTVLEVYEPDGFTFWPVAAVDRYGYLRLHGGMTPAEVGLAVQRIADYNDVDQEMDQPRETVAALLEGLFTVDAQVVPGGLRVVDTSTGVTVQPGCCAGVEEWRCWRNVTADRSGPDLGHDPSPLAELRGGLVRLTADCEEPGSPFIELPVEEWEQGVDGIERDLRAFLRLAAAWAAETVPAHAELLGTILAAALELSGPSS</sequence>